<keyword evidence="3" id="KW-1185">Reference proteome</keyword>
<feature type="compositionally biased region" description="Basic and acidic residues" evidence="1">
    <location>
        <begin position="85"/>
        <end position="94"/>
    </location>
</feature>
<dbReference type="Proteomes" id="UP001417504">
    <property type="component" value="Unassembled WGS sequence"/>
</dbReference>
<feature type="region of interest" description="Disordered" evidence="1">
    <location>
        <begin position="74"/>
        <end position="94"/>
    </location>
</feature>
<protein>
    <submittedName>
        <fullName evidence="2">Uncharacterized protein</fullName>
    </submittedName>
</protein>
<proteinExistence type="predicted"/>
<sequence>MGANISQLDGGHHQATENEIEILGEREKQVVIASKLPHNYECIIKEADSTINEVSPEKILDRLHSGVLLNQKRKVGVDPSSSIRPGKEKIGDYL</sequence>
<evidence type="ECO:0000256" key="1">
    <source>
        <dbReference type="SAM" id="MobiDB-lite"/>
    </source>
</evidence>
<gene>
    <name evidence="2" type="ORF">Sjap_003797</name>
</gene>
<name>A0AAP0KRJ5_9MAGN</name>
<organism evidence="2 3">
    <name type="scientific">Stephania japonica</name>
    <dbReference type="NCBI Taxonomy" id="461633"/>
    <lineage>
        <taxon>Eukaryota</taxon>
        <taxon>Viridiplantae</taxon>
        <taxon>Streptophyta</taxon>
        <taxon>Embryophyta</taxon>
        <taxon>Tracheophyta</taxon>
        <taxon>Spermatophyta</taxon>
        <taxon>Magnoliopsida</taxon>
        <taxon>Ranunculales</taxon>
        <taxon>Menispermaceae</taxon>
        <taxon>Menispermoideae</taxon>
        <taxon>Cissampelideae</taxon>
        <taxon>Stephania</taxon>
    </lineage>
</organism>
<reference evidence="2 3" key="1">
    <citation type="submission" date="2024-01" db="EMBL/GenBank/DDBJ databases">
        <title>Genome assemblies of Stephania.</title>
        <authorList>
            <person name="Yang L."/>
        </authorList>
    </citation>
    <scope>NUCLEOTIDE SEQUENCE [LARGE SCALE GENOMIC DNA]</scope>
    <source>
        <strain evidence="2">QJT</strain>
        <tissue evidence="2">Leaf</tissue>
    </source>
</reference>
<comment type="caution">
    <text evidence="2">The sequence shown here is derived from an EMBL/GenBank/DDBJ whole genome shotgun (WGS) entry which is preliminary data.</text>
</comment>
<dbReference type="AlphaFoldDB" id="A0AAP0KRJ5"/>
<accession>A0AAP0KRJ5</accession>
<evidence type="ECO:0000313" key="3">
    <source>
        <dbReference type="Proteomes" id="UP001417504"/>
    </source>
</evidence>
<dbReference type="EMBL" id="JBBNAE010000001">
    <property type="protein sequence ID" value="KAK9156317.1"/>
    <property type="molecule type" value="Genomic_DNA"/>
</dbReference>
<evidence type="ECO:0000313" key="2">
    <source>
        <dbReference type="EMBL" id="KAK9156317.1"/>
    </source>
</evidence>